<reference evidence="1 2" key="1">
    <citation type="submission" date="2019-05" db="EMBL/GenBank/DDBJ databases">
        <title>Another draft genome of Portunus trituberculatus and its Hox gene families provides insights of decapod evolution.</title>
        <authorList>
            <person name="Jeong J.-H."/>
            <person name="Song I."/>
            <person name="Kim S."/>
            <person name="Choi T."/>
            <person name="Kim D."/>
            <person name="Ryu S."/>
            <person name="Kim W."/>
        </authorList>
    </citation>
    <scope>NUCLEOTIDE SEQUENCE [LARGE SCALE GENOMIC DNA]</scope>
    <source>
        <tissue evidence="1">Muscle</tissue>
    </source>
</reference>
<evidence type="ECO:0000313" key="2">
    <source>
        <dbReference type="Proteomes" id="UP000324222"/>
    </source>
</evidence>
<sequence length="18" mass="1871">MVLSRHLSVLSGPSSGED</sequence>
<protein>
    <submittedName>
        <fullName evidence="1">Uncharacterized protein</fullName>
    </submittedName>
</protein>
<keyword evidence="2" id="KW-1185">Reference proteome</keyword>
<gene>
    <name evidence="1" type="ORF">E2C01_064067</name>
</gene>
<name>A0A5B7HIS0_PORTR</name>
<organism evidence="1 2">
    <name type="scientific">Portunus trituberculatus</name>
    <name type="common">Swimming crab</name>
    <name type="synonym">Neptunus trituberculatus</name>
    <dbReference type="NCBI Taxonomy" id="210409"/>
    <lineage>
        <taxon>Eukaryota</taxon>
        <taxon>Metazoa</taxon>
        <taxon>Ecdysozoa</taxon>
        <taxon>Arthropoda</taxon>
        <taxon>Crustacea</taxon>
        <taxon>Multicrustacea</taxon>
        <taxon>Malacostraca</taxon>
        <taxon>Eumalacostraca</taxon>
        <taxon>Eucarida</taxon>
        <taxon>Decapoda</taxon>
        <taxon>Pleocyemata</taxon>
        <taxon>Brachyura</taxon>
        <taxon>Eubrachyura</taxon>
        <taxon>Portunoidea</taxon>
        <taxon>Portunidae</taxon>
        <taxon>Portuninae</taxon>
        <taxon>Portunus</taxon>
    </lineage>
</organism>
<proteinExistence type="predicted"/>
<comment type="caution">
    <text evidence="1">The sequence shown here is derived from an EMBL/GenBank/DDBJ whole genome shotgun (WGS) entry which is preliminary data.</text>
</comment>
<dbReference type="AlphaFoldDB" id="A0A5B7HIS0"/>
<dbReference type="EMBL" id="VSRR010030094">
    <property type="protein sequence ID" value="MPC69836.1"/>
    <property type="molecule type" value="Genomic_DNA"/>
</dbReference>
<accession>A0A5B7HIS0</accession>
<dbReference type="Proteomes" id="UP000324222">
    <property type="component" value="Unassembled WGS sequence"/>
</dbReference>
<evidence type="ECO:0000313" key="1">
    <source>
        <dbReference type="EMBL" id="MPC69836.1"/>
    </source>
</evidence>